<dbReference type="EMBL" id="CALYLO010000009">
    <property type="protein sequence ID" value="CAH8248329.1"/>
    <property type="molecule type" value="Genomic_DNA"/>
</dbReference>
<gene>
    <name evidence="3" type="ORF">WJ0W_005586</name>
</gene>
<evidence type="ECO:0000256" key="2">
    <source>
        <dbReference type="SAM" id="Phobius"/>
    </source>
</evidence>
<evidence type="ECO:0000256" key="1">
    <source>
        <dbReference type="SAM" id="MobiDB-lite"/>
    </source>
</evidence>
<sequence>MARADAPNAADRTAFGACQQRQSDEPAATLNRFRGDGHCRTSILLKNSFFLFYIFREGLPLVIFQWLLEPMDLEEDIPAHHLVRTAN</sequence>
<feature type="transmembrane region" description="Helical" evidence="2">
    <location>
        <begin position="50"/>
        <end position="68"/>
    </location>
</feature>
<comment type="caution">
    <text evidence="3">The sequence shown here is derived from an EMBL/GenBank/DDBJ whole genome shotgun (WGS) entry which is preliminary data.</text>
</comment>
<evidence type="ECO:0000313" key="4">
    <source>
        <dbReference type="Proteomes" id="UP001154322"/>
    </source>
</evidence>
<keyword evidence="2" id="KW-0812">Transmembrane</keyword>
<name>A0ABM9G9H1_9BACL</name>
<reference evidence="3" key="1">
    <citation type="submission" date="2022-06" db="EMBL/GenBank/DDBJ databases">
        <authorList>
            <person name="Dietemann V."/>
            <person name="Ory F."/>
            <person name="Dainat B."/>
            <person name="Oberhansli S."/>
        </authorList>
    </citation>
    <scope>NUCLEOTIDE SEQUENCE</scope>
    <source>
        <strain evidence="3">Ena-SAMPLE-TAB-26-04-2022-14:26:32:270-5432</strain>
    </source>
</reference>
<keyword evidence="2" id="KW-1133">Transmembrane helix</keyword>
<accession>A0ABM9G9H1</accession>
<keyword evidence="4" id="KW-1185">Reference proteome</keyword>
<evidence type="ECO:0000313" key="3">
    <source>
        <dbReference type="EMBL" id="CAH8248329.1"/>
    </source>
</evidence>
<keyword evidence="2" id="KW-0472">Membrane</keyword>
<feature type="region of interest" description="Disordered" evidence="1">
    <location>
        <begin position="1"/>
        <end position="23"/>
    </location>
</feature>
<proteinExistence type="predicted"/>
<dbReference type="Proteomes" id="UP001154322">
    <property type="component" value="Unassembled WGS sequence"/>
</dbReference>
<protein>
    <submittedName>
        <fullName evidence="3">Uncharacterized protein</fullName>
    </submittedName>
</protein>
<organism evidence="3 4">
    <name type="scientific">Paenibacillus melissococcoides</name>
    <dbReference type="NCBI Taxonomy" id="2912268"/>
    <lineage>
        <taxon>Bacteria</taxon>
        <taxon>Bacillati</taxon>
        <taxon>Bacillota</taxon>
        <taxon>Bacilli</taxon>
        <taxon>Bacillales</taxon>
        <taxon>Paenibacillaceae</taxon>
        <taxon>Paenibacillus</taxon>
    </lineage>
</organism>
<dbReference type="RefSeq" id="WP_213426411.1">
    <property type="nucleotide sequence ID" value="NZ_AP031286.1"/>
</dbReference>